<accession>A0A7G9Z753</accession>
<proteinExistence type="predicted"/>
<organism evidence="1">
    <name type="scientific">Candidatus Methanophaga sp. ANME-1 ERB7</name>
    <dbReference type="NCBI Taxonomy" id="2759913"/>
    <lineage>
        <taxon>Archaea</taxon>
        <taxon>Methanobacteriati</taxon>
        <taxon>Methanobacteriota</taxon>
        <taxon>Stenosarchaea group</taxon>
        <taxon>Methanomicrobia</taxon>
        <taxon>Candidatus Methanophagales</taxon>
        <taxon>Candidatus Methanophagaceae</taxon>
        <taxon>Candidatus Methanophaga</taxon>
    </lineage>
</organism>
<dbReference type="EMBL" id="MT631644">
    <property type="protein sequence ID" value="QNO56087.1"/>
    <property type="molecule type" value="Genomic_DNA"/>
</dbReference>
<gene>
    <name evidence="1" type="ORF">GIJIEOGM_00028</name>
</gene>
<reference evidence="1" key="1">
    <citation type="submission" date="2020-06" db="EMBL/GenBank/DDBJ databases">
        <title>Unique genomic features of the anaerobic methanotrophic archaea.</title>
        <authorList>
            <person name="Chadwick G.L."/>
            <person name="Skennerton C.T."/>
            <person name="Laso-Perez R."/>
            <person name="Leu A.O."/>
            <person name="Speth D.R."/>
            <person name="Yu H."/>
            <person name="Morgan-Lang C."/>
            <person name="Hatzenpichler R."/>
            <person name="Goudeau D."/>
            <person name="Malmstrom R."/>
            <person name="Brazelton W.J."/>
            <person name="Woyke T."/>
            <person name="Hallam S.J."/>
            <person name="Tyson G.W."/>
            <person name="Wegener G."/>
            <person name="Boetius A."/>
            <person name="Orphan V."/>
        </authorList>
    </citation>
    <scope>NUCLEOTIDE SEQUENCE</scope>
</reference>
<evidence type="ECO:0008006" key="2">
    <source>
        <dbReference type="Google" id="ProtNLM"/>
    </source>
</evidence>
<protein>
    <recommendedName>
        <fullName evidence="2">Integrase catalytic domain-containing protein</fullName>
    </recommendedName>
</protein>
<dbReference type="AlphaFoldDB" id="A0A7G9Z753"/>
<evidence type="ECO:0000313" key="1">
    <source>
        <dbReference type="EMBL" id="QNO56087.1"/>
    </source>
</evidence>
<sequence>MNGSIENFNGWFDEKFWAKEAFTNLEDLRAKSTHFVVQYNELSAWKKRNKSLEQINPARILSKSLKIPLGKLPLTKGKIHFIRMVDNDGKISVLNEAFKVGKEFISEYVWATICLEKQTMQVFYRAKDQDTAVLIEKLEYKLSEEVNDLRPDIGKTS</sequence>
<name>A0A7G9Z753_9EURY</name>